<evidence type="ECO:0000256" key="1">
    <source>
        <dbReference type="SAM" id="SignalP"/>
    </source>
</evidence>
<accession>A0ABW5V8Q4</accession>
<keyword evidence="1" id="KW-0732">Signal</keyword>
<evidence type="ECO:0008006" key="4">
    <source>
        <dbReference type="Google" id="ProtNLM"/>
    </source>
</evidence>
<dbReference type="RefSeq" id="WP_382395257.1">
    <property type="nucleotide sequence ID" value="NZ_JBHUNA010000038.1"/>
</dbReference>
<sequence>MRWLSIQMTVIMLVCLHPGFSTAAAKENSEAHNWVEYSTHVETVDAGSHEYTYWKNLIQRTRTCDISHKLKSVVYYCDTHDHTDVEIFHEETVHSEKHE</sequence>
<dbReference type="Proteomes" id="UP001597502">
    <property type="component" value="Unassembled WGS sequence"/>
</dbReference>
<protein>
    <recommendedName>
        <fullName evidence="4">Secreted protein</fullName>
    </recommendedName>
</protein>
<feature type="signal peptide" evidence="1">
    <location>
        <begin position="1"/>
        <end position="23"/>
    </location>
</feature>
<dbReference type="EMBL" id="JBHUNA010000038">
    <property type="protein sequence ID" value="MFD2762093.1"/>
    <property type="molecule type" value="Genomic_DNA"/>
</dbReference>
<feature type="chain" id="PRO_5047266763" description="Secreted protein" evidence="1">
    <location>
        <begin position="24"/>
        <end position="99"/>
    </location>
</feature>
<gene>
    <name evidence="2" type="ORF">ACFSUO_14130</name>
</gene>
<keyword evidence="3" id="KW-1185">Reference proteome</keyword>
<comment type="caution">
    <text evidence="2">The sequence shown here is derived from an EMBL/GenBank/DDBJ whole genome shotgun (WGS) entry which is preliminary data.</text>
</comment>
<organism evidence="2 3">
    <name type="scientific">Lentibacillus juripiscarius</name>
    <dbReference type="NCBI Taxonomy" id="257446"/>
    <lineage>
        <taxon>Bacteria</taxon>
        <taxon>Bacillati</taxon>
        <taxon>Bacillota</taxon>
        <taxon>Bacilli</taxon>
        <taxon>Bacillales</taxon>
        <taxon>Bacillaceae</taxon>
        <taxon>Lentibacillus</taxon>
    </lineage>
</organism>
<name>A0ABW5V8Q4_9BACI</name>
<reference evidence="3" key="1">
    <citation type="journal article" date="2019" name="Int. J. Syst. Evol. Microbiol.">
        <title>The Global Catalogue of Microorganisms (GCM) 10K type strain sequencing project: providing services to taxonomists for standard genome sequencing and annotation.</title>
        <authorList>
            <consortium name="The Broad Institute Genomics Platform"/>
            <consortium name="The Broad Institute Genome Sequencing Center for Infectious Disease"/>
            <person name="Wu L."/>
            <person name="Ma J."/>
        </authorList>
    </citation>
    <scope>NUCLEOTIDE SEQUENCE [LARGE SCALE GENOMIC DNA]</scope>
    <source>
        <strain evidence="3">TISTR 1535</strain>
    </source>
</reference>
<evidence type="ECO:0000313" key="2">
    <source>
        <dbReference type="EMBL" id="MFD2762093.1"/>
    </source>
</evidence>
<evidence type="ECO:0000313" key="3">
    <source>
        <dbReference type="Proteomes" id="UP001597502"/>
    </source>
</evidence>
<proteinExistence type="predicted"/>